<evidence type="ECO:0000259" key="6">
    <source>
        <dbReference type="PROSITE" id="PS50059"/>
    </source>
</evidence>
<keyword evidence="9" id="KW-1185">Reference proteome</keyword>
<dbReference type="FunFam" id="3.10.50.40:FF:000006">
    <property type="entry name" value="Peptidyl-prolyl cis-trans isomerase"/>
    <property type="match status" value="1"/>
</dbReference>
<evidence type="ECO:0000256" key="5">
    <source>
        <dbReference type="PROSITE-ProRule" id="PRU00277"/>
    </source>
</evidence>
<dbReference type="EC" id="5.2.1.8" evidence="2 5"/>
<gene>
    <name evidence="7" type="ORF">C1SCF055_LOCUS38195</name>
</gene>
<feature type="domain" description="PPIase FKBP-type" evidence="6">
    <location>
        <begin position="95"/>
        <end position="182"/>
    </location>
</feature>
<evidence type="ECO:0000313" key="9">
    <source>
        <dbReference type="Proteomes" id="UP001152797"/>
    </source>
</evidence>
<dbReference type="PANTHER" id="PTHR43811:SF19">
    <property type="entry name" value="39 KDA FK506-BINDING NUCLEAR PROTEIN"/>
    <property type="match status" value="1"/>
</dbReference>
<sequence length="189" mass="20544">MPLRYLEHDLSSLAGSAGQAKHISVLPELLLNHRTSRSSSFATFLFGSAGQHQTCPRALSFKDAHPGLAFEWMSSPSGLKYKDEVIGTGGAAEVGSTVSVHYTGRLLNGSIFDSSKYRHKPIEFQLGVGKVIPGWDEGIEGMRVGGKRRLQIPADMAYGDREVGKIPPNSTLIFDTELMKVKNSDPELS</sequence>
<comment type="caution">
    <text evidence="7">The sequence shown here is derived from an EMBL/GenBank/DDBJ whole genome shotgun (WGS) entry which is preliminary data.</text>
</comment>
<organism evidence="7">
    <name type="scientific">Cladocopium goreaui</name>
    <dbReference type="NCBI Taxonomy" id="2562237"/>
    <lineage>
        <taxon>Eukaryota</taxon>
        <taxon>Sar</taxon>
        <taxon>Alveolata</taxon>
        <taxon>Dinophyceae</taxon>
        <taxon>Suessiales</taxon>
        <taxon>Symbiodiniaceae</taxon>
        <taxon>Cladocopium</taxon>
    </lineage>
</organism>
<comment type="catalytic activity">
    <reaction evidence="1 5">
        <text>[protein]-peptidylproline (omega=180) = [protein]-peptidylproline (omega=0)</text>
        <dbReference type="Rhea" id="RHEA:16237"/>
        <dbReference type="Rhea" id="RHEA-COMP:10747"/>
        <dbReference type="Rhea" id="RHEA-COMP:10748"/>
        <dbReference type="ChEBI" id="CHEBI:83833"/>
        <dbReference type="ChEBI" id="CHEBI:83834"/>
        <dbReference type="EC" id="5.2.1.8"/>
    </reaction>
</comment>
<reference evidence="7" key="1">
    <citation type="submission" date="2022-10" db="EMBL/GenBank/DDBJ databases">
        <authorList>
            <person name="Chen Y."/>
            <person name="Dougan E. K."/>
            <person name="Chan C."/>
            <person name="Rhodes N."/>
            <person name="Thang M."/>
        </authorList>
    </citation>
    <scope>NUCLEOTIDE SEQUENCE</scope>
</reference>
<dbReference type="InterPro" id="IPR046357">
    <property type="entry name" value="PPIase_dom_sf"/>
</dbReference>
<accession>A0A9P1DMY6</accession>
<dbReference type="EMBL" id="CAMXCT030005768">
    <property type="protein sequence ID" value="CAL4800517.1"/>
    <property type="molecule type" value="Genomic_DNA"/>
</dbReference>
<evidence type="ECO:0000256" key="3">
    <source>
        <dbReference type="ARBA" id="ARBA00023110"/>
    </source>
</evidence>
<dbReference type="AlphaFoldDB" id="A0A9P1DMY6"/>
<dbReference type="PROSITE" id="PS50059">
    <property type="entry name" value="FKBP_PPIASE"/>
    <property type="match status" value="1"/>
</dbReference>
<reference evidence="8" key="2">
    <citation type="submission" date="2024-04" db="EMBL/GenBank/DDBJ databases">
        <authorList>
            <person name="Chen Y."/>
            <person name="Shah S."/>
            <person name="Dougan E. K."/>
            <person name="Thang M."/>
            <person name="Chan C."/>
        </authorList>
    </citation>
    <scope>NUCLEOTIDE SEQUENCE [LARGE SCALE GENOMIC DNA]</scope>
</reference>
<proteinExistence type="predicted"/>
<dbReference type="Gene3D" id="3.10.50.40">
    <property type="match status" value="1"/>
</dbReference>
<dbReference type="EMBL" id="CAMXCT020005768">
    <property type="protein sequence ID" value="CAL1166580.1"/>
    <property type="molecule type" value="Genomic_DNA"/>
</dbReference>
<dbReference type="GO" id="GO:0003755">
    <property type="term" value="F:peptidyl-prolyl cis-trans isomerase activity"/>
    <property type="evidence" value="ECO:0007669"/>
    <property type="project" value="UniProtKB-KW"/>
</dbReference>
<protein>
    <recommendedName>
        <fullName evidence="2 5">peptidylprolyl isomerase</fullName>
        <ecNumber evidence="2 5">5.2.1.8</ecNumber>
    </recommendedName>
</protein>
<dbReference type="Pfam" id="PF00254">
    <property type="entry name" value="FKBP_C"/>
    <property type="match status" value="1"/>
</dbReference>
<keyword evidence="3 5" id="KW-0697">Rotamase</keyword>
<dbReference type="Proteomes" id="UP001152797">
    <property type="component" value="Unassembled WGS sequence"/>
</dbReference>
<dbReference type="EMBL" id="CAMXCT010005768">
    <property type="protein sequence ID" value="CAI4013205.1"/>
    <property type="molecule type" value="Genomic_DNA"/>
</dbReference>
<dbReference type="PANTHER" id="PTHR43811">
    <property type="entry name" value="FKBP-TYPE PEPTIDYL-PROLYL CIS-TRANS ISOMERASE FKPA"/>
    <property type="match status" value="1"/>
</dbReference>
<name>A0A9P1DMY6_9DINO</name>
<evidence type="ECO:0000313" key="8">
    <source>
        <dbReference type="EMBL" id="CAL1166580.1"/>
    </source>
</evidence>
<dbReference type="OrthoDB" id="1902587at2759"/>
<keyword evidence="4 5" id="KW-0413">Isomerase</keyword>
<dbReference type="InterPro" id="IPR001179">
    <property type="entry name" value="PPIase_FKBP_dom"/>
</dbReference>
<evidence type="ECO:0000256" key="1">
    <source>
        <dbReference type="ARBA" id="ARBA00000971"/>
    </source>
</evidence>
<dbReference type="SUPFAM" id="SSF54534">
    <property type="entry name" value="FKBP-like"/>
    <property type="match status" value="1"/>
</dbReference>
<evidence type="ECO:0000256" key="2">
    <source>
        <dbReference type="ARBA" id="ARBA00013194"/>
    </source>
</evidence>
<evidence type="ECO:0000313" key="7">
    <source>
        <dbReference type="EMBL" id="CAI4013205.1"/>
    </source>
</evidence>
<evidence type="ECO:0000256" key="4">
    <source>
        <dbReference type="ARBA" id="ARBA00023235"/>
    </source>
</evidence>